<dbReference type="STRING" id="675120.N1PVG2"/>
<dbReference type="SMART" id="SM00577">
    <property type="entry name" value="CPDc"/>
    <property type="match status" value="1"/>
</dbReference>
<dbReference type="InterPro" id="IPR023214">
    <property type="entry name" value="HAD_sf"/>
</dbReference>
<dbReference type="Pfam" id="PF03031">
    <property type="entry name" value="NIF"/>
    <property type="match status" value="1"/>
</dbReference>
<protein>
    <recommendedName>
        <fullName evidence="1">Mitochondrial import inner membrane translocase subunit TIM50</fullName>
    </recommendedName>
</protein>
<dbReference type="OrthoDB" id="1711508at2759"/>
<keyword evidence="5" id="KW-1185">Reference proteome</keyword>
<feature type="compositionally biased region" description="Low complexity" evidence="2">
    <location>
        <begin position="57"/>
        <end position="75"/>
    </location>
</feature>
<dbReference type="InterPro" id="IPR004274">
    <property type="entry name" value="FCP1_dom"/>
</dbReference>
<comment type="function">
    <text evidence="1">Essential component of the TIM23 complex, a complex that mediates the translocation of transit peptide-containing proteins across the mitochondrial inner membrane.</text>
</comment>
<dbReference type="Gene3D" id="3.40.50.1000">
    <property type="entry name" value="HAD superfamily/HAD-like"/>
    <property type="match status" value="1"/>
</dbReference>
<dbReference type="PROSITE" id="PS50969">
    <property type="entry name" value="FCP1"/>
    <property type="match status" value="1"/>
</dbReference>
<feature type="region of interest" description="Disordered" evidence="2">
    <location>
        <begin position="17"/>
        <end position="105"/>
    </location>
</feature>
<keyword evidence="1" id="KW-0809">Transit peptide</keyword>
<reference evidence="5" key="1">
    <citation type="journal article" date="2012" name="PLoS Genet.">
        <title>The genomes of the fungal plant pathogens Cladosporium fulvum and Dothistroma septosporum reveal adaptation to different hosts and lifestyles but also signatures of common ancestry.</title>
        <authorList>
            <person name="de Wit P.J.G.M."/>
            <person name="van der Burgt A."/>
            <person name="Oekmen B."/>
            <person name="Stergiopoulos I."/>
            <person name="Abd-Elsalam K.A."/>
            <person name="Aerts A.L."/>
            <person name="Bahkali A.H."/>
            <person name="Beenen H.G."/>
            <person name="Chettri P."/>
            <person name="Cox M.P."/>
            <person name="Datema E."/>
            <person name="de Vries R.P."/>
            <person name="Dhillon B."/>
            <person name="Ganley A.R."/>
            <person name="Griffiths S.A."/>
            <person name="Guo Y."/>
            <person name="Hamelin R.C."/>
            <person name="Henrissat B."/>
            <person name="Kabir M.S."/>
            <person name="Jashni M.K."/>
            <person name="Kema G."/>
            <person name="Klaubauf S."/>
            <person name="Lapidus A."/>
            <person name="Levasseur A."/>
            <person name="Lindquist E."/>
            <person name="Mehrabi R."/>
            <person name="Ohm R.A."/>
            <person name="Owen T.J."/>
            <person name="Salamov A."/>
            <person name="Schwelm A."/>
            <person name="Schijlen E."/>
            <person name="Sun H."/>
            <person name="van den Burg H.A."/>
            <person name="van Ham R.C.H.J."/>
            <person name="Zhang S."/>
            <person name="Goodwin S.B."/>
            <person name="Grigoriev I.V."/>
            <person name="Collemare J."/>
            <person name="Bradshaw R.E."/>
        </authorList>
    </citation>
    <scope>NUCLEOTIDE SEQUENCE [LARGE SCALE GENOMIC DNA]</scope>
    <source>
        <strain evidence="5">NZE10 / CBS 128990</strain>
    </source>
</reference>
<dbReference type="eggNOG" id="KOG1605">
    <property type="taxonomic scope" value="Eukaryota"/>
</dbReference>
<evidence type="ECO:0000256" key="2">
    <source>
        <dbReference type="SAM" id="MobiDB-lite"/>
    </source>
</evidence>
<dbReference type="SUPFAM" id="SSF56784">
    <property type="entry name" value="HAD-like"/>
    <property type="match status" value="1"/>
</dbReference>
<dbReference type="InterPro" id="IPR050365">
    <property type="entry name" value="TIM50"/>
</dbReference>
<dbReference type="AlphaFoldDB" id="N1PVG2"/>
<keyword evidence="1" id="KW-0496">Mitochondrion</keyword>
<dbReference type="EMBL" id="KB446536">
    <property type="protein sequence ID" value="EME47362.1"/>
    <property type="molecule type" value="Genomic_DNA"/>
</dbReference>
<keyword evidence="1" id="KW-0811">Translocation</keyword>
<dbReference type="GO" id="GO:0005744">
    <property type="term" value="C:TIM23 mitochondrial import inner membrane translocase complex"/>
    <property type="evidence" value="ECO:0007669"/>
    <property type="project" value="UniProtKB-UniRule"/>
</dbReference>
<organism evidence="4 5">
    <name type="scientific">Dothistroma septosporum (strain NZE10 / CBS 128990)</name>
    <name type="common">Red band needle blight fungus</name>
    <name type="synonym">Mycosphaerella pini</name>
    <dbReference type="NCBI Taxonomy" id="675120"/>
    <lineage>
        <taxon>Eukaryota</taxon>
        <taxon>Fungi</taxon>
        <taxon>Dikarya</taxon>
        <taxon>Ascomycota</taxon>
        <taxon>Pezizomycotina</taxon>
        <taxon>Dothideomycetes</taxon>
        <taxon>Dothideomycetidae</taxon>
        <taxon>Mycosphaerellales</taxon>
        <taxon>Mycosphaerellaceae</taxon>
        <taxon>Dothistroma</taxon>
    </lineage>
</organism>
<evidence type="ECO:0000313" key="5">
    <source>
        <dbReference type="Proteomes" id="UP000016933"/>
    </source>
</evidence>
<keyword evidence="1" id="KW-0813">Transport</keyword>
<evidence type="ECO:0000313" key="4">
    <source>
        <dbReference type="EMBL" id="EME47362.1"/>
    </source>
</evidence>
<name>N1PVG2_DOTSN</name>
<reference evidence="4 5" key="2">
    <citation type="journal article" date="2012" name="PLoS Pathog.">
        <title>Diverse lifestyles and strategies of plant pathogenesis encoded in the genomes of eighteen Dothideomycetes fungi.</title>
        <authorList>
            <person name="Ohm R.A."/>
            <person name="Feau N."/>
            <person name="Henrissat B."/>
            <person name="Schoch C.L."/>
            <person name="Horwitz B.A."/>
            <person name="Barry K.W."/>
            <person name="Condon B.J."/>
            <person name="Copeland A.C."/>
            <person name="Dhillon B."/>
            <person name="Glaser F."/>
            <person name="Hesse C.N."/>
            <person name="Kosti I."/>
            <person name="LaButti K."/>
            <person name="Lindquist E.A."/>
            <person name="Lucas S."/>
            <person name="Salamov A.A."/>
            <person name="Bradshaw R.E."/>
            <person name="Ciuffetti L."/>
            <person name="Hamelin R.C."/>
            <person name="Kema G.H.J."/>
            <person name="Lawrence C."/>
            <person name="Scott J.A."/>
            <person name="Spatafora J.W."/>
            <person name="Turgeon B.G."/>
            <person name="de Wit P.J.G.M."/>
            <person name="Zhong S."/>
            <person name="Goodwin S.B."/>
            <person name="Grigoriev I.V."/>
        </authorList>
    </citation>
    <scope>NUCLEOTIDE SEQUENCE [LARGE SCALE GENOMIC DNA]</scope>
    <source>
        <strain evidence="5">NZE10 / CBS 128990</strain>
    </source>
</reference>
<comment type="subunit">
    <text evidence="1">Component of the TIM23 complex.</text>
</comment>
<dbReference type="HOGENOM" id="CLU_586623_0_0_1"/>
<proteinExistence type="inferred from homology"/>
<dbReference type="GO" id="GO:0015031">
    <property type="term" value="P:protein transport"/>
    <property type="evidence" value="ECO:0007669"/>
    <property type="project" value="UniProtKB-KW"/>
</dbReference>
<comment type="similarity">
    <text evidence="1">Belongs to the TIM50 family.</text>
</comment>
<dbReference type="InterPro" id="IPR036412">
    <property type="entry name" value="HAD-like_sf"/>
</dbReference>
<feature type="region of interest" description="Disordered" evidence="2">
    <location>
        <begin position="136"/>
        <end position="185"/>
    </location>
</feature>
<accession>N1PVG2</accession>
<evidence type="ECO:0000256" key="1">
    <source>
        <dbReference type="RuleBase" id="RU365079"/>
    </source>
</evidence>
<dbReference type="Proteomes" id="UP000016933">
    <property type="component" value="Unassembled WGS sequence"/>
</dbReference>
<feature type="compositionally biased region" description="Basic residues" evidence="2">
    <location>
        <begin position="157"/>
        <end position="166"/>
    </location>
</feature>
<gene>
    <name evidence="4" type="ORF">DOTSEDRAFT_69332</name>
</gene>
<keyword evidence="1" id="KW-0653">Protein transport</keyword>
<comment type="subcellular location">
    <subcellularLocation>
        <location evidence="1">Mitochondrion inner membrane</location>
        <topology evidence="1">Single-pass membrane protein</topology>
    </subcellularLocation>
</comment>
<feature type="compositionally biased region" description="Low complexity" evidence="2">
    <location>
        <begin position="33"/>
        <end position="45"/>
    </location>
</feature>
<dbReference type="PANTHER" id="PTHR12210">
    <property type="entry name" value="DULLARD PROTEIN PHOSPHATASE"/>
    <property type="match status" value="1"/>
</dbReference>
<feature type="domain" description="FCP1 homology" evidence="3">
    <location>
        <begin position="242"/>
        <end position="407"/>
    </location>
</feature>
<sequence>MSTNESSNSLLAGKMDSLSLAAGSPHQRAKDQAVATTASSSTTTVIQPHRRPRRKPAQPTITTTTTATATGIQAGTRKRMSRKQPTGPSTSNGGGQVQQQPQLPSTQTRYPLRSLNAAVTAFTPVNQPRPQQAIVSVTPLPPTNAPPGVSLPTQTKIAKKKAKKEAKKLQQPPSHPPSGKQDLNTGLLQPQICSAKNKTTPEPADECGYRNMKHTERIEVLPRPVPSASYTNGALQPPRSSSFPRRLLVILDLNGTLLFRKKHGGSNKFVARPHVHDFLDYLFNNHSVMVWSSARPENVTKMCSDLFTPKQKYELVAIWARDKLQLPSHAYWQKVQVYKQLTWVWNDNSIQVGIESWGQYNTVLIDDSTEKAASEPHNLIQIDEFEGKEEQMQDNVLGQVEQYLDTLRWQENVSAYVRTHPFKYASVTGPAVRAPTRDFEQIEVEAGRGVQWSIMSDRADVSLQQS</sequence>
<evidence type="ECO:0000259" key="3">
    <source>
        <dbReference type="PROSITE" id="PS50969"/>
    </source>
</evidence>